<evidence type="ECO:0000313" key="1">
    <source>
        <dbReference type="EMBL" id="GCC22864.1"/>
    </source>
</evidence>
<organism evidence="1 2">
    <name type="scientific">Chiloscyllium punctatum</name>
    <name type="common">Brownbanded bambooshark</name>
    <name type="synonym">Hemiscyllium punctatum</name>
    <dbReference type="NCBI Taxonomy" id="137246"/>
    <lineage>
        <taxon>Eukaryota</taxon>
        <taxon>Metazoa</taxon>
        <taxon>Chordata</taxon>
        <taxon>Craniata</taxon>
        <taxon>Vertebrata</taxon>
        <taxon>Chondrichthyes</taxon>
        <taxon>Elasmobranchii</taxon>
        <taxon>Galeomorphii</taxon>
        <taxon>Galeoidea</taxon>
        <taxon>Orectolobiformes</taxon>
        <taxon>Hemiscylliidae</taxon>
        <taxon>Chiloscyllium</taxon>
    </lineage>
</organism>
<dbReference type="EMBL" id="BEZZ01000018">
    <property type="protein sequence ID" value="GCC22864.1"/>
    <property type="molecule type" value="Genomic_DNA"/>
</dbReference>
<keyword evidence="2" id="KW-1185">Reference proteome</keyword>
<comment type="caution">
    <text evidence="1">The sequence shown here is derived from an EMBL/GenBank/DDBJ whole genome shotgun (WGS) entry which is preliminary data.</text>
</comment>
<dbReference type="AlphaFoldDB" id="A0A401RXI0"/>
<protein>
    <submittedName>
        <fullName evidence="1">Uncharacterized protein</fullName>
    </submittedName>
</protein>
<gene>
    <name evidence="1" type="ORF">chiPu_0001254</name>
</gene>
<accession>A0A401RXI0</accession>
<name>A0A401RXI0_CHIPU</name>
<reference evidence="1 2" key="1">
    <citation type="journal article" date="2018" name="Nat. Ecol. Evol.">
        <title>Shark genomes provide insights into elasmobranch evolution and the origin of vertebrates.</title>
        <authorList>
            <person name="Hara Y"/>
            <person name="Yamaguchi K"/>
            <person name="Onimaru K"/>
            <person name="Kadota M"/>
            <person name="Koyanagi M"/>
            <person name="Keeley SD"/>
            <person name="Tatsumi K"/>
            <person name="Tanaka K"/>
            <person name="Motone F"/>
            <person name="Kageyama Y"/>
            <person name="Nozu R"/>
            <person name="Adachi N"/>
            <person name="Nishimura O"/>
            <person name="Nakagawa R"/>
            <person name="Tanegashima C"/>
            <person name="Kiyatake I"/>
            <person name="Matsumoto R"/>
            <person name="Murakumo K"/>
            <person name="Nishida K"/>
            <person name="Terakita A"/>
            <person name="Kuratani S"/>
            <person name="Sato K"/>
            <person name="Hyodo S Kuraku.S."/>
        </authorList>
    </citation>
    <scope>NUCLEOTIDE SEQUENCE [LARGE SCALE GENOMIC DNA]</scope>
</reference>
<dbReference type="Proteomes" id="UP000287033">
    <property type="component" value="Unassembled WGS sequence"/>
</dbReference>
<evidence type="ECO:0000313" key="2">
    <source>
        <dbReference type="Proteomes" id="UP000287033"/>
    </source>
</evidence>
<proteinExistence type="predicted"/>
<sequence length="99" mass="11047">MGKEGDWLQEQSNNKMFKLCKLQVALGKVFGRFYCGSSRLCAVCTARSGHSTDLMQVGEAVILHSYDKRRAGGLCRTTLNLRVNSITETFRGEFMFSAS</sequence>